<proteinExistence type="predicted"/>
<evidence type="ECO:0000313" key="2">
    <source>
        <dbReference type="Proteomes" id="UP000275267"/>
    </source>
</evidence>
<organism evidence="1 2">
    <name type="scientific">Panicum miliaceum</name>
    <name type="common">Proso millet</name>
    <name type="synonym">Broomcorn millet</name>
    <dbReference type="NCBI Taxonomy" id="4540"/>
    <lineage>
        <taxon>Eukaryota</taxon>
        <taxon>Viridiplantae</taxon>
        <taxon>Streptophyta</taxon>
        <taxon>Embryophyta</taxon>
        <taxon>Tracheophyta</taxon>
        <taxon>Spermatophyta</taxon>
        <taxon>Magnoliopsida</taxon>
        <taxon>Liliopsida</taxon>
        <taxon>Poales</taxon>
        <taxon>Poaceae</taxon>
        <taxon>PACMAD clade</taxon>
        <taxon>Panicoideae</taxon>
        <taxon>Panicodae</taxon>
        <taxon>Paniceae</taxon>
        <taxon>Panicinae</taxon>
        <taxon>Panicum</taxon>
        <taxon>Panicum sect. Panicum</taxon>
    </lineage>
</organism>
<protein>
    <submittedName>
        <fullName evidence="1">Uncharacterized protein</fullName>
    </submittedName>
</protein>
<dbReference type="Gene3D" id="3.10.310.10">
    <property type="entry name" value="Diaminopimelate Epimerase, Chain A, domain 1"/>
    <property type="match status" value="1"/>
</dbReference>
<gene>
    <name evidence="1" type="ORF">C2845_PM08G08770</name>
</gene>
<keyword evidence="2" id="KW-1185">Reference proteome</keyword>
<dbReference type="Proteomes" id="UP000275267">
    <property type="component" value="Unassembled WGS sequence"/>
</dbReference>
<evidence type="ECO:0000313" key="1">
    <source>
        <dbReference type="EMBL" id="RLM93341.1"/>
    </source>
</evidence>
<reference evidence="2" key="1">
    <citation type="journal article" date="2019" name="Nat. Commun.">
        <title>The genome of broomcorn millet.</title>
        <authorList>
            <person name="Zou C."/>
            <person name="Miki D."/>
            <person name="Li D."/>
            <person name="Tang Q."/>
            <person name="Xiao L."/>
            <person name="Rajput S."/>
            <person name="Deng P."/>
            <person name="Jia W."/>
            <person name="Huang R."/>
            <person name="Zhang M."/>
            <person name="Sun Y."/>
            <person name="Hu J."/>
            <person name="Fu X."/>
            <person name="Schnable P.S."/>
            <person name="Li F."/>
            <person name="Zhang H."/>
            <person name="Feng B."/>
            <person name="Zhu X."/>
            <person name="Liu R."/>
            <person name="Schnable J.C."/>
            <person name="Zhu J.-K."/>
            <person name="Zhang H."/>
        </authorList>
    </citation>
    <scope>NUCLEOTIDE SEQUENCE [LARGE SCALE GENOMIC DNA]</scope>
</reference>
<accession>A0A3L6R1U5</accession>
<name>A0A3L6R1U5_PANMI</name>
<dbReference type="EMBL" id="PQIB02000010">
    <property type="protein sequence ID" value="RLM93341.1"/>
    <property type="molecule type" value="Genomic_DNA"/>
</dbReference>
<dbReference type="AlphaFoldDB" id="A0A3L6R1U5"/>
<comment type="caution">
    <text evidence="1">The sequence shown here is derived from an EMBL/GenBank/DDBJ whole genome shotgun (WGS) entry which is preliminary data.</text>
</comment>
<sequence length="150" mass="16951">MQAVAAEFNLSETAFLLRDDGGRRPAVPAPMVHPRRRGRSLRSRAAGLGALPLHLRPRGAQHGRRVRDQIRGVHRQEGSCGDGRLRRGEAVHRAGFPHDRFCRVPSFRAALHPRDPQRSYRCQRSQIRGRGSHCGAFLSKRGCRYPSQYQ</sequence>